<evidence type="ECO:0000313" key="3">
    <source>
        <dbReference type="Proteomes" id="UP001180536"/>
    </source>
</evidence>
<dbReference type="RefSeq" id="WP_310340532.1">
    <property type="nucleotide sequence ID" value="NZ_JAVDXQ010000001.1"/>
</dbReference>
<evidence type="ECO:0000256" key="1">
    <source>
        <dbReference type="SAM" id="SignalP"/>
    </source>
</evidence>
<evidence type="ECO:0000313" key="2">
    <source>
        <dbReference type="EMBL" id="MDR7294844.1"/>
    </source>
</evidence>
<proteinExistence type="predicted"/>
<feature type="chain" id="PRO_5046039349" evidence="1">
    <location>
        <begin position="22"/>
        <end position="353"/>
    </location>
</feature>
<feature type="signal peptide" evidence="1">
    <location>
        <begin position="1"/>
        <end position="21"/>
    </location>
</feature>
<protein>
    <submittedName>
        <fullName evidence="2">Uncharacterized protein</fullName>
    </submittedName>
</protein>
<dbReference type="Proteomes" id="UP001180536">
    <property type="component" value="Unassembled WGS sequence"/>
</dbReference>
<reference evidence="2 3" key="1">
    <citation type="submission" date="2023-07" db="EMBL/GenBank/DDBJ databases">
        <title>Sorghum-associated microbial communities from plants grown in Nebraska, USA.</title>
        <authorList>
            <person name="Schachtman D."/>
        </authorList>
    </citation>
    <scope>NUCLEOTIDE SEQUENCE [LARGE SCALE GENOMIC DNA]</scope>
    <source>
        <strain evidence="2 3">BE310</strain>
    </source>
</reference>
<keyword evidence="3" id="KW-1185">Reference proteome</keyword>
<comment type="caution">
    <text evidence="2">The sequence shown here is derived from an EMBL/GenBank/DDBJ whole genome shotgun (WGS) entry which is preliminary data.</text>
</comment>
<dbReference type="EMBL" id="JAVDXQ010000001">
    <property type="protein sequence ID" value="MDR7294844.1"/>
    <property type="molecule type" value="Genomic_DNA"/>
</dbReference>
<accession>A0ABU1Z2K3</accession>
<keyword evidence="1" id="KW-0732">Signal</keyword>
<gene>
    <name evidence="2" type="ORF">J2X16_000165</name>
</gene>
<organism evidence="2 3">
    <name type="scientific">Pelomonas aquatica</name>
    <dbReference type="NCBI Taxonomy" id="431058"/>
    <lineage>
        <taxon>Bacteria</taxon>
        <taxon>Pseudomonadati</taxon>
        <taxon>Pseudomonadota</taxon>
        <taxon>Betaproteobacteria</taxon>
        <taxon>Burkholderiales</taxon>
        <taxon>Sphaerotilaceae</taxon>
        <taxon>Roseateles</taxon>
    </lineage>
</organism>
<sequence length="353" mass="37247">MNKALLAGLLLAGLTGGFADAAEPSMCTRLADEARRAPPATWAQADPLSVWIKPSQPAKPSPTVAALANDARWRSLLGASESQPMGVQQLDGAPVYLIDEFAGTAHCQSLVLVEAQPGRPPRQLKPPFDLERLNLCTTQSAAFARVLGQPAFVVGGAPSMTSPDLHYRIATWTGQGWGQRCSVKLRRHTAMTVAQRFCPPSSEVCDAGELVARRLAQAYEAARLAGRPLDARGFDGGARPDAAVAAALKPLLAEPGAIGDMNPPFPLFGADEKGLDPMLTGFSNADPRVLPVRVGARWWLAVVGRAGVGWREGDALLVALFAPPGRAADGVASYQFRIGPTGLRDAVTADEPH</sequence>
<name>A0ABU1Z2K3_9BURK</name>